<gene>
    <name evidence="1" type="ORF">FKW44_001732</name>
</gene>
<organism evidence="1 2">
    <name type="scientific">Caligus rogercresseyi</name>
    <name type="common">Sea louse</name>
    <dbReference type="NCBI Taxonomy" id="217165"/>
    <lineage>
        <taxon>Eukaryota</taxon>
        <taxon>Metazoa</taxon>
        <taxon>Ecdysozoa</taxon>
        <taxon>Arthropoda</taxon>
        <taxon>Crustacea</taxon>
        <taxon>Multicrustacea</taxon>
        <taxon>Hexanauplia</taxon>
        <taxon>Copepoda</taxon>
        <taxon>Siphonostomatoida</taxon>
        <taxon>Caligidae</taxon>
        <taxon>Caligus</taxon>
    </lineage>
</organism>
<proteinExistence type="predicted"/>
<dbReference type="AlphaFoldDB" id="A0A7T8KJG5"/>
<dbReference type="EMBL" id="CP045890">
    <property type="protein sequence ID" value="QQP56903.1"/>
    <property type="molecule type" value="Genomic_DNA"/>
</dbReference>
<accession>A0A7T8KJG5</accession>
<feature type="non-terminal residue" evidence="1">
    <location>
        <position position="1"/>
    </location>
</feature>
<evidence type="ECO:0000313" key="1">
    <source>
        <dbReference type="EMBL" id="QQP56903.1"/>
    </source>
</evidence>
<keyword evidence="2" id="KW-1185">Reference proteome</keyword>
<reference evidence="2" key="1">
    <citation type="submission" date="2021-01" db="EMBL/GenBank/DDBJ databases">
        <title>Caligus Genome Assembly.</title>
        <authorList>
            <person name="Gallardo-Escarate C."/>
        </authorList>
    </citation>
    <scope>NUCLEOTIDE SEQUENCE [LARGE SCALE GENOMIC DNA]</scope>
</reference>
<evidence type="ECO:0000313" key="2">
    <source>
        <dbReference type="Proteomes" id="UP000595437"/>
    </source>
</evidence>
<sequence length="50" mass="5532">NLSTGTIMPSPALYRPQYAIGRLLTAVYVSEASGPPGMSLYSRWPLHPWK</sequence>
<name>A0A7T8KJG5_CALRO</name>
<protein>
    <submittedName>
        <fullName evidence="1">Uncharacterized protein</fullName>
    </submittedName>
</protein>
<dbReference type="Proteomes" id="UP000595437">
    <property type="component" value="Chromosome 1"/>
</dbReference>